<feature type="repeat" description="ANK" evidence="7">
    <location>
        <begin position="64"/>
        <end position="86"/>
    </location>
</feature>
<protein>
    <recommendedName>
        <fullName evidence="9">PGG domain-containing protein</fullName>
    </recommendedName>
</protein>
<evidence type="ECO:0000259" key="9">
    <source>
        <dbReference type="Pfam" id="PF13962"/>
    </source>
</evidence>
<feature type="transmembrane region" description="Helical" evidence="8">
    <location>
        <begin position="489"/>
        <end position="514"/>
    </location>
</feature>
<feature type="transmembrane region" description="Helical" evidence="8">
    <location>
        <begin position="520"/>
        <end position="539"/>
    </location>
</feature>
<dbReference type="PANTHER" id="PTHR24186">
    <property type="entry name" value="PROTEIN PHOSPHATASE 1 REGULATORY SUBUNIT"/>
    <property type="match status" value="1"/>
</dbReference>
<dbReference type="Proteomes" id="UP000593564">
    <property type="component" value="Unassembled WGS sequence"/>
</dbReference>
<feature type="repeat" description="ANK" evidence="7">
    <location>
        <begin position="213"/>
        <end position="235"/>
    </location>
</feature>
<dbReference type="PANTHER" id="PTHR24186:SF50">
    <property type="entry name" value="ANKYRIN REPEAT-CONTAINING PROTEIN ITN1-LIKE ISOFORM X1"/>
    <property type="match status" value="1"/>
</dbReference>
<evidence type="ECO:0000256" key="3">
    <source>
        <dbReference type="ARBA" id="ARBA00022737"/>
    </source>
</evidence>
<dbReference type="EMBL" id="JACBKZ010000008">
    <property type="protein sequence ID" value="KAF5943647.1"/>
    <property type="molecule type" value="Genomic_DNA"/>
</dbReference>
<keyword evidence="3" id="KW-0677">Repeat</keyword>
<sequence length="664" mass="72012">MDRKLFKAAMDGHVHILKQCNQLECQSTPTSNTVLHIASLYGRSQCVEHVLSTCTALLKTVNKKGETPLHIAAKKGYADIVAALIECARTQGKDMESGVGVVEEMVRMVNEEKDTALHMAVRNGWVKVGELLVREDPEFEYYGNRAGESPLYLAAEGGLRELVFVILDKGSSPAHGGPMGRTALHAAVIRNDKGMTLKILEKKKFLTEIADEDGWTPLHYAAHFNHVKMVRLLLRQEKSAAYTPNKEGKTALHIAASRGHTESMQELVSQCPDCCELVDGRGQNALHVAVENNEGGSVGLMLKNPLFGSLINEKDDDGNTPLHLLATWGCYIRSLIIEPRVDKSAYNAENLTALDIATCTHQFSTLKSLVRRELALAGAKGGLRKVINKDEGEKGDTAREHLKKVGETHLIVAALIATVTFTAGFTLPGGNSSNNMGPSQGDAIFTRQAAFKAFFVTDTVAMVLSTSAVFIYFITALYANQTKLFNRVIWAFCLTILAMGAMVLAFVTGTYATLGNPSGLAIATCVVGCCFFLVNFFVLKKLYLDKISRRSRLCVNLSVESLIASSIRPAYSFSSNSLLSALNRIKTNVSGFPKEFSSTGRPVLVLPRKIILRVSVFRLGHAGEGLPYQCCCRHDTCCGVVAFGGGGATAGGCAFVLQGLYYLS</sequence>
<evidence type="ECO:0000256" key="4">
    <source>
        <dbReference type="ARBA" id="ARBA00022989"/>
    </source>
</evidence>
<dbReference type="GO" id="GO:0005886">
    <property type="term" value="C:plasma membrane"/>
    <property type="evidence" value="ECO:0007669"/>
    <property type="project" value="TreeGrafter"/>
</dbReference>
<dbReference type="PROSITE" id="PS50297">
    <property type="entry name" value="ANK_REP_REGION"/>
    <property type="match status" value="4"/>
</dbReference>
<reference evidence="10 11" key="2">
    <citation type="submission" date="2020-07" db="EMBL/GenBank/DDBJ databases">
        <title>Genome assembly of wild tea tree DASZ reveals pedigree and selection history of tea varieties.</title>
        <authorList>
            <person name="Zhang W."/>
        </authorList>
    </citation>
    <scope>NUCLEOTIDE SEQUENCE [LARGE SCALE GENOMIC DNA]</scope>
    <source>
        <strain evidence="11">cv. G240</strain>
        <tissue evidence="10">Leaf</tissue>
    </source>
</reference>
<dbReference type="Gene3D" id="1.25.40.20">
    <property type="entry name" value="Ankyrin repeat-containing domain"/>
    <property type="match status" value="3"/>
</dbReference>
<proteinExistence type="predicted"/>
<organism evidence="10 11">
    <name type="scientific">Camellia sinensis</name>
    <name type="common">Tea plant</name>
    <name type="synonym">Thea sinensis</name>
    <dbReference type="NCBI Taxonomy" id="4442"/>
    <lineage>
        <taxon>Eukaryota</taxon>
        <taxon>Viridiplantae</taxon>
        <taxon>Streptophyta</taxon>
        <taxon>Embryophyta</taxon>
        <taxon>Tracheophyta</taxon>
        <taxon>Spermatophyta</taxon>
        <taxon>Magnoliopsida</taxon>
        <taxon>eudicotyledons</taxon>
        <taxon>Gunneridae</taxon>
        <taxon>Pentapetalae</taxon>
        <taxon>asterids</taxon>
        <taxon>Ericales</taxon>
        <taxon>Theaceae</taxon>
        <taxon>Camellia</taxon>
    </lineage>
</organism>
<evidence type="ECO:0000313" key="10">
    <source>
        <dbReference type="EMBL" id="KAF5943647.1"/>
    </source>
</evidence>
<dbReference type="InterPro" id="IPR036770">
    <property type="entry name" value="Ankyrin_rpt-contain_sf"/>
</dbReference>
<dbReference type="Pfam" id="PF12796">
    <property type="entry name" value="Ank_2"/>
    <property type="match status" value="4"/>
</dbReference>
<gene>
    <name evidence="10" type="ORF">HYC85_017724</name>
</gene>
<keyword evidence="2 8" id="KW-0812">Transmembrane</keyword>
<dbReference type="SMART" id="SM00248">
    <property type="entry name" value="ANK"/>
    <property type="match status" value="9"/>
</dbReference>
<dbReference type="InterPro" id="IPR002110">
    <property type="entry name" value="Ankyrin_rpt"/>
</dbReference>
<name>A0A7J7GT64_CAMSI</name>
<dbReference type="AlphaFoldDB" id="A0A7J7GT64"/>
<accession>A0A7J7GT64</accession>
<evidence type="ECO:0000256" key="2">
    <source>
        <dbReference type="ARBA" id="ARBA00022692"/>
    </source>
</evidence>
<evidence type="ECO:0000256" key="1">
    <source>
        <dbReference type="ARBA" id="ARBA00004141"/>
    </source>
</evidence>
<feature type="transmembrane region" description="Helical" evidence="8">
    <location>
        <begin position="449"/>
        <end position="477"/>
    </location>
</feature>
<feature type="repeat" description="ANK" evidence="7">
    <location>
        <begin position="146"/>
        <end position="172"/>
    </location>
</feature>
<keyword evidence="11" id="KW-1185">Reference proteome</keyword>
<evidence type="ECO:0000256" key="7">
    <source>
        <dbReference type="PROSITE-ProRule" id="PRU00023"/>
    </source>
</evidence>
<feature type="domain" description="PGG" evidence="9">
    <location>
        <begin position="400"/>
        <end position="512"/>
    </location>
</feature>
<keyword evidence="5 7" id="KW-0040">ANK repeat</keyword>
<dbReference type="InterPro" id="IPR026961">
    <property type="entry name" value="PGG_dom"/>
</dbReference>
<comment type="subcellular location">
    <subcellularLocation>
        <location evidence="1">Membrane</location>
        <topology evidence="1">Multi-pass membrane protein</topology>
    </subcellularLocation>
</comment>
<reference evidence="11" key="1">
    <citation type="journal article" date="2020" name="Nat. Commun.">
        <title>Genome assembly of wild tea tree DASZ reveals pedigree and selection history of tea varieties.</title>
        <authorList>
            <person name="Zhang W."/>
            <person name="Zhang Y."/>
            <person name="Qiu H."/>
            <person name="Guo Y."/>
            <person name="Wan H."/>
            <person name="Zhang X."/>
            <person name="Scossa F."/>
            <person name="Alseekh S."/>
            <person name="Zhang Q."/>
            <person name="Wang P."/>
            <person name="Xu L."/>
            <person name="Schmidt M.H."/>
            <person name="Jia X."/>
            <person name="Li D."/>
            <person name="Zhu A."/>
            <person name="Guo F."/>
            <person name="Chen W."/>
            <person name="Ni D."/>
            <person name="Usadel B."/>
            <person name="Fernie A.R."/>
            <person name="Wen W."/>
        </authorList>
    </citation>
    <scope>NUCLEOTIDE SEQUENCE [LARGE SCALE GENOMIC DNA]</scope>
    <source>
        <strain evidence="11">cv. G240</strain>
    </source>
</reference>
<keyword evidence="4 8" id="KW-1133">Transmembrane helix</keyword>
<dbReference type="PROSITE" id="PS50088">
    <property type="entry name" value="ANK_REPEAT"/>
    <property type="match status" value="4"/>
</dbReference>
<dbReference type="SUPFAM" id="SSF48403">
    <property type="entry name" value="Ankyrin repeat"/>
    <property type="match status" value="1"/>
</dbReference>
<comment type="caution">
    <text evidence="10">The sequence shown here is derived from an EMBL/GenBank/DDBJ whole genome shotgun (WGS) entry which is preliminary data.</text>
</comment>
<evidence type="ECO:0000256" key="6">
    <source>
        <dbReference type="ARBA" id="ARBA00023136"/>
    </source>
</evidence>
<feature type="repeat" description="ANK" evidence="7">
    <location>
        <begin position="247"/>
        <end position="269"/>
    </location>
</feature>
<evidence type="ECO:0000256" key="8">
    <source>
        <dbReference type="SAM" id="Phobius"/>
    </source>
</evidence>
<dbReference type="Pfam" id="PF13962">
    <property type="entry name" value="PGG"/>
    <property type="match status" value="1"/>
</dbReference>
<evidence type="ECO:0000256" key="5">
    <source>
        <dbReference type="ARBA" id="ARBA00023043"/>
    </source>
</evidence>
<evidence type="ECO:0000313" key="11">
    <source>
        <dbReference type="Proteomes" id="UP000593564"/>
    </source>
</evidence>
<feature type="transmembrane region" description="Helical" evidence="8">
    <location>
        <begin position="409"/>
        <end position="429"/>
    </location>
</feature>
<keyword evidence="6 8" id="KW-0472">Membrane</keyword>